<organism evidence="10 11">
    <name type="scientific">Hydrogeniiclostridium mannosilyticum</name>
    <dbReference type="NCBI Taxonomy" id="2764322"/>
    <lineage>
        <taxon>Bacteria</taxon>
        <taxon>Bacillati</taxon>
        <taxon>Bacillota</taxon>
        <taxon>Clostridia</taxon>
        <taxon>Eubacteriales</taxon>
        <taxon>Acutalibacteraceae</taxon>
        <taxon>Hydrogeniiclostridium</taxon>
    </lineage>
</organism>
<dbReference type="EMBL" id="QLYR01000001">
    <property type="protein sequence ID" value="RAQ30414.1"/>
    <property type="molecule type" value="Genomic_DNA"/>
</dbReference>
<keyword evidence="3" id="KW-0813">Transport</keyword>
<name>A0A328UKC2_9FIRM</name>
<keyword evidence="5 9" id="KW-0812">Transmembrane</keyword>
<protein>
    <submittedName>
        <fullName evidence="10">AI-2E family transporter</fullName>
    </submittedName>
</protein>
<dbReference type="GO" id="GO:0055085">
    <property type="term" value="P:transmembrane transport"/>
    <property type="evidence" value="ECO:0007669"/>
    <property type="project" value="TreeGrafter"/>
</dbReference>
<dbReference type="PANTHER" id="PTHR21716:SF53">
    <property type="entry name" value="PERMEASE PERM-RELATED"/>
    <property type="match status" value="1"/>
</dbReference>
<dbReference type="AlphaFoldDB" id="A0A328UKC2"/>
<evidence type="ECO:0000256" key="2">
    <source>
        <dbReference type="ARBA" id="ARBA00009773"/>
    </source>
</evidence>
<dbReference type="RefSeq" id="WP_112331611.1">
    <property type="nucleotide sequence ID" value="NZ_JADPHD010000001.1"/>
</dbReference>
<reference evidence="10 11" key="1">
    <citation type="submission" date="2018-06" db="EMBL/GenBank/DDBJ databases">
        <title>Noncontiguous genome sequence of Ruminococcaceae bacterium ASD2818.</title>
        <authorList>
            <person name="Chaplin A.V."/>
            <person name="Sokolova S.R."/>
            <person name="Kochetkova T.O."/>
            <person name="Goltsov A.Y."/>
            <person name="Trofimov D.Y."/>
            <person name="Efimov B.A."/>
        </authorList>
    </citation>
    <scope>NUCLEOTIDE SEQUENCE [LARGE SCALE GENOMIC DNA]</scope>
    <source>
        <strain evidence="10 11">ASD2818</strain>
    </source>
</reference>
<dbReference type="GO" id="GO:0005886">
    <property type="term" value="C:plasma membrane"/>
    <property type="evidence" value="ECO:0007669"/>
    <property type="project" value="UniProtKB-SubCell"/>
</dbReference>
<feature type="region of interest" description="Disordered" evidence="8">
    <location>
        <begin position="390"/>
        <end position="410"/>
    </location>
</feature>
<evidence type="ECO:0000256" key="1">
    <source>
        <dbReference type="ARBA" id="ARBA00004651"/>
    </source>
</evidence>
<evidence type="ECO:0000256" key="3">
    <source>
        <dbReference type="ARBA" id="ARBA00022448"/>
    </source>
</evidence>
<keyword evidence="6 9" id="KW-1133">Transmembrane helix</keyword>
<keyword evidence="7 9" id="KW-0472">Membrane</keyword>
<evidence type="ECO:0000256" key="7">
    <source>
        <dbReference type="ARBA" id="ARBA00023136"/>
    </source>
</evidence>
<feature type="compositionally biased region" description="Low complexity" evidence="8">
    <location>
        <begin position="432"/>
        <end position="442"/>
    </location>
</feature>
<evidence type="ECO:0000256" key="5">
    <source>
        <dbReference type="ARBA" id="ARBA00022692"/>
    </source>
</evidence>
<keyword evidence="11" id="KW-1185">Reference proteome</keyword>
<evidence type="ECO:0000256" key="4">
    <source>
        <dbReference type="ARBA" id="ARBA00022475"/>
    </source>
</evidence>
<proteinExistence type="inferred from homology"/>
<evidence type="ECO:0000313" key="10">
    <source>
        <dbReference type="EMBL" id="RAQ30414.1"/>
    </source>
</evidence>
<feature type="transmembrane region" description="Helical" evidence="9">
    <location>
        <begin position="182"/>
        <end position="205"/>
    </location>
</feature>
<evidence type="ECO:0000256" key="6">
    <source>
        <dbReference type="ARBA" id="ARBA00022989"/>
    </source>
</evidence>
<feature type="compositionally biased region" description="Basic and acidic residues" evidence="8">
    <location>
        <begin position="453"/>
        <end position="465"/>
    </location>
</feature>
<dbReference type="Proteomes" id="UP000249377">
    <property type="component" value="Unassembled WGS sequence"/>
</dbReference>
<sequence length="465" mass="51494">MKLEEFLDNPKLMQKVVRKILLIVTYIIVLIFVLFNVSALQQVGGYVLWLLGPFLLGIAVAFVMNVILRLFELHVFSFLNKKKLKFWERVRRPICILLSFLVLAGLICAISFFIIPELINSLKVLTDAVPGYLQSLYDTVTSYLQDFNITQQQLNDLKLDWSSIIDKVTGVMSGVMGSLGNLTVGFANAMVTLVMSFIFSIYMLSKKERFILTLKRMLYAFLPLGKAKAILNVSSLANRIFSSFVRGQMTESLILGCLCYIGMSILQLPYALLIASIVALASLIPIMGAYIGCFTGALILFLVHPMYSVYFIIFLVLLQQFEGNVIYPRVVGSSVGLPGIWVIFAIVVGGNMMGMAGILLGIPTCSVLYSLLRRQTAKSLQQKGITNEQVLRNDPDWEPAEEEEAKPPVKPVFSKVRSLFGRKRSTNTVGPENGAEGVSAEAVEADPSASSPTEEHVSAEKDKTD</sequence>
<feature type="region of interest" description="Disordered" evidence="8">
    <location>
        <begin position="424"/>
        <end position="465"/>
    </location>
</feature>
<gene>
    <name evidence="10" type="ORF">DPQ25_02615</name>
</gene>
<evidence type="ECO:0000256" key="9">
    <source>
        <dbReference type="SAM" id="Phobius"/>
    </source>
</evidence>
<feature type="transmembrane region" description="Helical" evidence="9">
    <location>
        <begin position="330"/>
        <end position="348"/>
    </location>
</feature>
<feature type="transmembrane region" description="Helical" evidence="9">
    <location>
        <begin position="270"/>
        <end position="291"/>
    </location>
</feature>
<dbReference type="Pfam" id="PF01594">
    <property type="entry name" value="AI-2E_transport"/>
    <property type="match status" value="1"/>
</dbReference>
<comment type="subcellular location">
    <subcellularLocation>
        <location evidence="1">Cell membrane</location>
        <topology evidence="1">Multi-pass membrane protein</topology>
    </subcellularLocation>
</comment>
<feature type="transmembrane region" description="Helical" evidence="9">
    <location>
        <begin position="297"/>
        <end position="318"/>
    </location>
</feature>
<accession>A0A328UKC2</accession>
<feature type="transmembrane region" description="Helical" evidence="9">
    <location>
        <begin position="20"/>
        <end position="40"/>
    </location>
</feature>
<keyword evidence="4" id="KW-1003">Cell membrane</keyword>
<feature type="transmembrane region" description="Helical" evidence="9">
    <location>
        <begin position="46"/>
        <end position="71"/>
    </location>
</feature>
<evidence type="ECO:0000313" key="11">
    <source>
        <dbReference type="Proteomes" id="UP000249377"/>
    </source>
</evidence>
<evidence type="ECO:0000256" key="8">
    <source>
        <dbReference type="SAM" id="MobiDB-lite"/>
    </source>
</evidence>
<dbReference type="PANTHER" id="PTHR21716">
    <property type="entry name" value="TRANSMEMBRANE PROTEIN"/>
    <property type="match status" value="1"/>
</dbReference>
<comment type="caution">
    <text evidence="10">The sequence shown here is derived from an EMBL/GenBank/DDBJ whole genome shotgun (WGS) entry which is preliminary data.</text>
</comment>
<dbReference type="InterPro" id="IPR002549">
    <property type="entry name" value="AI-2E-like"/>
</dbReference>
<feature type="transmembrane region" description="Helical" evidence="9">
    <location>
        <begin position="92"/>
        <end position="115"/>
    </location>
</feature>
<comment type="similarity">
    <text evidence="2">Belongs to the autoinducer-2 exporter (AI-2E) (TC 2.A.86) family.</text>
</comment>
<feature type="transmembrane region" description="Helical" evidence="9">
    <location>
        <begin position="354"/>
        <end position="372"/>
    </location>
</feature>